<dbReference type="Proteomes" id="UP000460654">
    <property type="component" value="Unassembled WGS sequence"/>
</dbReference>
<dbReference type="EMBL" id="MPGR01000001">
    <property type="protein sequence ID" value="OKB72132.1"/>
    <property type="molecule type" value="Genomic_DNA"/>
</dbReference>
<dbReference type="EMBL" id="QYOH01000129">
    <property type="protein sequence ID" value="TXU28660.1"/>
    <property type="molecule type" value="Genomic_DNA"/>
</dbReference>
<name>A0A0H0RRR0_ECOLX</name>
<dbReference type="Proteomes" id="UP000528504">
    <property type="component" value="Unassembled WGS sequence"/>
</dbReference>
<dbReference type="RefSeq" id="WP_000181245.1">
    <property type="nucleotide sequence ID" value="NZ_AP018808.1"/>
</dbReference>
<organism evidence="2 8">
    <name type="scientific">Escherichia coli</name>
    <dbReference type="NCBI Taxonomy" id="562"/>
    <lineage>
        <taxon>Bacteria</taxon>
        <taxon>Pseudomonadati</taxon>
        <taxon>Pseudomonadota</taxon>
        <taxon>Gammaproteobacteria</taxon>
        <taxon>Enterobacterales</taxon>
        <taxon>Enterobacteriaceae</taxon>
        <taxon>Escherichia</taxon>
    </lineage>
</organism>
<evidence type="ECO:0000313" key="11">
    <source>
        <dbReference type="Proteomes" id="UP000254718"/>
    </source>
</evidence>
<evidence type="ECO:0000313" key="9">
    <source>
        <dbReference type="Proteomes" id="UP000248865"/>
    </source>
</evidence>
<dbReference type="Proteomes" id="UP000186595">
    <property type="component" value="Unassembled WGS sequence"/>
</dbReference>
<evidence type="ECO:0000313" key="8">
    <source>
        <dbReference type="Proteomes" id="UP000186595"/>
    </source>
</evidence>
<evidence type="ECO:0000313" key="10">
    <source>
        <dbReference type="Proteomes" id="UP000250991"/>
    </source>
</evidence>
<evidence type="ECO:0000313" key="2">
    <source>
        <dbReference type="EMBL" id="OKB72132.1"/>
    </source>
</evidence>
<reference evidence="1 14" key="4">
    <citation type="submission" date="2018-08" db="EMBL/GenBank/DDBJ databases">
        <authorList>
            <consortium name="GenomeTrakr network: Whole genome sequencing for foodborne pathogen traceback"/>
        </authorList>
    </citation>
    <scope>NUCLEOTIDE SEQUENCE [LARGE SCALE GENOMIC DNA]</scope>
    <source>
        <strain evidence="1 14">AZ-TG60901</strain>
    </source>
</reference>
<reference evidence="6 12" key="6">
    <citation type="submission" date="2018-12" db="EMBL/GenBank/DDBJ databases">
        <title>Food and Water Safety Consortium.</title>
        <authorList>
            <person name="Tyson S."/>
            <person name="Peterson C.-L."/>
            <person name="Olson A."/>
            <person name="Tyler S."/>
            <person name="Cabral J."/>
            <person name="Lynch T."/>
            <person name="Knox N."/>
            <person name="Van Domselaar G."/>
            <person name="Graham M."/>
        </authorList>
    </citation>
    <scope>NUCLEOTIDE SEQUENCE [LARGE SCALE GENOMIC DNA]</scope>
    <source>
        <strain evidence="6 12">FWSEC0419</strain>
    </source>
</reference>
<reference evidence="3 9" key="2">
    <citation type="submission" date="2018-05" db="EMBL/GenBank/DDBJ databases">
        <title>Genomic sequencing of EHEC O26 New European Clone.</title>
        <authorList>
            <person name="Karnisova L."/>
            <person name="Nunvar J."/>
            <person name="Marejkova M."/>
            <person name="Mellmann A."/>
            <person name="Drevinek P."/>
            <person name="Blahova K."/>
            <person name="Bielaszewska M."/>
        </authorList>
    </citation>
    <scope>NUCLEOTIDE SEQUENCE [LARGE SCALE GENOMIC DNA]</scope>
    <source>
        <strain evidence="3 9">14-391</strain>
    </source>
</reference>
<evidence type="ECO:0000313" key="4">
    <source>
        <dbReference type="EMBL" id="SQD06947.1"/>
    </source>
</evidence>
<evidence type="ECO:0000313" key="13">
    <source>
        <dbReference type="Proteomes" id="UP000460654"/>
    </source>
</evidence>
<reference evidence="2 8" key="1">
    <citation type="submission" date="2016-11" db="EMBL/GenBank/DDBJ databases">
        <title>Draft genome sequences of five Shigatoxin-producing Escherichia coli isolates harboring the new recently described Subtilase cytotoxin allelic variant subAB2-3.</title>
        <authorList>
            <person name="Tasara T."/>
            <person name="Fierz L."/>
            <person name="Klumpp J."/>
            <person name="Schmidt H."/>
            <person name="Stephan R."/>
        </authorList>
    </citation>
    <scope>NUCLEOTIDE SEQUENCE [LARGE SCALE GENOMIC DNA]</scope>
    <source>
        <strain evidence="2 8">453</strain>
    </source>
</reference>
<dbReference type="EMBL" id="RROO01000007">
    <property type="protein sequence ID" value="TJF70160.1"/>
    <property type="molecule type" value="Genomic_DNA"/>
</dbReference>
<dbReference type="EMBL" id="UARW01000010">
    <property type="protein sequence ID" value="SQD06947.1"/>
    <property type="molecule type" value="Genomic_DNA"/>
</dbReference>
<dbReference type="EMBL" id="UGFE01000002">
    <property type="protein sequence ID" value="STM25869.1"/>
    <property type="molecule type" value="Genomic_DNA"/>
</dbReference>
<dbReference type="Proteomes" id="UP000250991">
    <property type="component" value="Unassembled WGS sequence"/>
</dbReference>
<evidence type="ECO:0000313" key="6">
    <source>
        <dbReference type="EMBL" id="TJF70160.1"/>
    </source>
</evidence>
<dbReference type="Proteomes" id="UP000305093">
    <property type="component" value="Unassembled WGS sequence"/>
</dbReference>
<proteinExistence type="predicted"/>
<gene>
    <name evidence="1" type="primary">espX1</name>
    <name evidence="2" type="ORF">BMT50_04755</name>
    <name evidence="6" type="ORF">C9194_05455</name>
    <name evidence="1" type="ORF">CF22_002906</name>
    <name evidence="7" type="ORF">D4N09_25990</name>
    <name evidence="3" type="ORF">DIV22_05475</name>
    <name evidence="4" type="ORF">NCTC8009_07558</name>
    <name evidence="5" type="ORF">NCTC8333_04916</name>
</gene>
<sequence>MTNGISTSPHCLYKSNIVDDVIINKTRQNELVKVFCEYKTEFLILFDDFFRSHNLPKPSPVLHHFFQYTHLRDAYFYRCKLIEHTVQFYFFKHKGITLLRLDVFDDRTSECLSEEIKIYQECHEKFVNFLKANFNQEIYPQLYTPEIFYEACRNLQSFYDHQETSQNAKYSAIDKKKSHLNQEIKKLIKKNIFPELYNEQCNKIPSSSIDDNQGIMWQNFKTSNIAYSQLCKKLSLFKSIPSRLIKKSAYCSTENTITNKFDVVFSYCGNNVKEFILLLPYNKSLEMHELNEQNIQYLTALNINIHKMLLSNITIEKSDLSYGYYFGCVLSNILCFESDLSNTIFSNGEINNLFIKKSNIFGASFTNTRIKNLLCEDIMPGRWTTQLVNKHLGYRYTGVFKTLASIDDKPSRFEILIPLVQTLVRDNVKLNNDVYKELNKFMHDYDKTSSEMRKYLKSINECMFLMKNIAHQN</sequence>
<evidence type="ECO:0000313" key="5">
    <source>
        <dbReference type="EMBL" id="STM25869.1"/>
    </source>
</evidence>
<evidence type="ECO:0000313" key="12">
    <source>
        <dbReference type="Proteomes" id="UP000305093"/>
    </source>
</evidence>
<dbReference type="EMBL" id="AATJQG010000012">
    <property type="protein sequence ID" value="EFM0516894.1"/>
    <property type="molecule type" value="Genomic_DNA"/>
</dbReference>
<accession>A0A0H0RRR0</accession>
<reference evidence="10 11" key="3">
    <citation type="submission" date="2018-06" db="EMBL/GenBank/DDBJ databases">
        <authorList>
            <consortium name="Pathogen Informatics"/>
            <person name="Doyle S."/>
        </authorList>
    </citation>
    <scope>NUCLEOTIDE SEQUENCE [LARGE SCALE GENOMIC DNA]</scope>
    <source>
        <strain evidence="4 10">NCTC8009</strain>
        <strain evidence="5 11">NCTC8333</strain>
    </source>
</reference>
<dbReference type="Proteomes" id="UP000248865">
    <property type="component" value="Unassembled WGS sequence"/>
</dbReference>
<dbReference type="AlphaFoldDB" id="A0A0H0RRR0"/>
<reference evidence="7 13" key="5">
    <citation type="submission" date="2018-09" db="EMBL/GenBank/DDBJ databases">
        <title>Persistent metagenomic signatures of early life antibiotic treatment in the infant gut microbiota and resistome.</title>
        <authorList>
            <person name="Gasparrini A.J."/>
        </authorList>
    </citation>
    <scope>NUCLEOTIDE SEQUENCE [LARGE SCALE GENOMIC DNA]</scope>
    <source>
        <strain evidence="7 13">T0181B.E-10</strain>
    </source>
</reference>
<evidence type="ECO:0000313" key="3">
    <source>
        <dbReference type="EMBL" id="PZZ72309.1"/>
    </source>
</evidence>
<evidence type="ECO:0000313" key="1">
    <source>
        <dbReference type="EMBL" id="EFM0516894.1"/>
    </source>
</evidence>
<protein>
    <submittedName>
        <fullName evidence="6">Pentapeptide repeat-containing protein</fullName>
    </submittedName>
    <submittedName>
        <fullName evidence="4">T3SS effector protein EspX</fullName>
    </submittedName>
    <submittedName>
        <fullName evidence="2">Type III effector</fullName>
    </submittedName>
    <submittedName>
        <fullName evidence="1">Type III secretion system effector EspX1</fullName>
    </submittedName>
</protein>
<evidence type="ECO:0000313" key="14">
    <source>
        <dbReference type="Proteomes" id="UP000528504"/>
    </source>
</evidence>
<dbReference type="SUPFAM" id="SSF141571">
    <property type="entry name" value="Pentapeptide repeat-like"/>
    <property type="match status" value="1"/>
</dbReference>
<evidence type="ECO:0000313" key="7">
    <source>
        <dbReference type="EMBL" id="TXU28660.1"/>
    </source>
</evidence>
<dbReference type="EMBL" id="QFSS01000017">
    <property type="protein sequence ID" value="PZZ72309.1"/>
    <property type="molecule type" value="Genomic_DNA"/>
</dbReference>
<dbReference type="Gene3D" id="2.160.20.80">
    <property type="entry name" value="E3 ubiquitin-protein ligase SopA"/>
    <property type="match status" value="1"/>
</dbReference>
<dbReference type="Proteomes" id="UP000254718">
    <property type="component" value="Unassembled WGS sequence"/>
</dbReference>